<evidence type="ECO:0000256" key="1">
    <source>
        <dbReference type="ARBA" id="ARBA00022679"/>
    </source>
</evidence>
<dbReference type="GO" id="GO:0004315">
    <property type="term" value="F:3-oxoacyl-[acyl-carrier-protein] synthase activity"/>
    <property type="evidence" value="ECO:0007669"/>
    <property type="project" value="InterPro"/>
</dbReference>
<dbReference type="InterPro" id="IPR013751">
    <property type="entry name" value="ACP_syn_III_N"/>
</dbReference>
<dbReference type="EMBL" id="VTOZ01000005">
    <property type="protein sequence ID" value="TYZ30069.1"/>
    <property type="molecule type" value="Genomic_DNA"/>
</dbReference>
<evidence type="ECO:0000313" key="6">
    <source>
        <dbReference type="Proteomes" id="UP000322783"/>
    </source>
</evidence>
<dbReference type="GO" id="GO:0006633">
    <property type="term" value="P:fatty acid biosynthetic process"/>
    <property type="evidence" value="ECO:0007669"/>
    <property type="project" value="InterPro"/>
</dbReference>
<dbReference type="InterPro" id="IPR013747">
    <property type="entry name" value="ACP_syn_III_C"/>
</dbReference>
<evidence type="ECO:0000259" key="4">
    <source>
        <dbReference type="Pfam" id="PF08545"/>
    </source>
</evidence>
<dbReference type="NCBIfam" id="NF006829">
    <property type="entry name" value="PRK09352.1"/>
    <property type="match status" value="1"/>
</dbReference>
<evidence type="ECO:0000259" key="3">
    <source>
        <dbReference type="Pfam" id="PF08541"/>
    </source>
</evidence>
<dbReference type="Gene3D" id="3.40.47.10">
    <property type="match status" value="1"/>
</dbReference>
<dbReference type="AlphaFoldDB" id="A0A5D6WSH3"/>
<dbReference type="SUPFAM" id="SSF53901">
    <property type="entry name" value="Thiolase-like"/>
    <property type="match status" value="1"/>
</dbReference>
<dbReference type="GO" id="GO:0044550">
    <property type="term" value="P:secondary metabolite biosynthetic process"/>
    <property type="evidence" value="ECO:0007669"/>
    <property type="project" value="TreeGrafter"/>
</dbReference>
<sequence length="323" mass="35860">MKAVIQDIGYYLPPKVETNEYLVDEMGLSWTADDIFKKTGIKQRHVVEDECASDLGVSAAEELFNRNKGLREQIDYLIFCSQSSDYVLPATACVLQKTLGLSKYCAAIDINQGCSGFIYGLSLAKGLIESCVATNVLLITAETYTKYIQKMDKSTRTIFGDGATATWISSCNSEDEYIGSFVLGTDGRGAENLIVHNRGARIDREVEDNHLFMDGPEIFQFTLITIPKLVKNILAKGNMTIDDIDYFVFHQANAFILKHLCTKLKVPKEKFCLDLENTGNIVSASIPLALQRAIERNEVKRGMKIMLVGFGVGYSWGGCIVKL</sequence>
<gene>
    <name evidence="5" type="ORF">FZ041_03250</name>
</gene>
<dbReference type="Pfam" id="PF08541">
    <property type="entry name" value="ACP_syn_III_C"/>
    <property type="match status" value="1"/>
</dbReference>
<dbReference type="CDD" id="cd00830">
    <property type="entry name" value="KAS_III"/>
    <property type="match status" value="1"/>
</dbReference>
<proteinExistence type="predicted"/>
<dbReference type="PANTHER" id="PTHR34069">
    <property type="entry name" value="3-OXOACYL-[ACYL-CARRIER-PROTEIN] SYNTHASE 3"/>
    <property type="match status" value="1"/>
</dbReference>
<name>A0A5D6WSH3_9FIRM</name>
<dbReference type="PANTHER" id="PTHR34069:SF2">
    <property type="entry name" value="BETA-KETOACYL-[ACYL-CARRIER-PROTEIN] SYNTHASE III"/>
    <property type="match status" value="1"/>
</dbReference>
<keyword evidence="1" id="KW-0808">Transferase</keyword>
<accession>A0A5D6WSH3</accession>
<protein>
    <submittedName>
        <fullName evidence="5">Ketoacyl-ACP synthase III</fullName>
    </submittedName>
</protein>
<comment type="caution">
    <text evidence="5">The sequence shown here is derived from an EMBL/GenBank/DDBJ whole genome shotgun (WGS) entry which is preliminary data.</text>
</comment>
<dbReference type="InterPro" id="IPR016039">
    <property type="entry name" value="Thiolase-like"/>
</dbReference>
<feature type="domain" description="Beta-ketoacyl-[acyl-carrier-protein] synthase III N-terminal" evidence="4">
    <location>
        <begin position="108"/>
        <end position="187"/>
    </location>
</feature>
<keyword evidence="2" id="KW-0012">Acyltransferase</keyword>
<feature type="domain" description="Beta-ketoacyl-[acyl-carrier-protein] synthase III C-terminal" evidence="3">
    <location>
        <begin position="234"/>
        <end position="322"/>
    </location>
</feature>
<evidence type="ECO:0000313" key="5">
    <source>
        <dbReference type="EMBL" id="TYZ30069.1"/>
    </source>
</evidence>
<organism evidence="5 6">
    <name type="scientific">Selenomonas caprae</name>
    <dbReference type="NCBI Taxonomy" id="2606905"/>
    <lineage>
        <taxon>Bacteria</taxon>
        <taxon>Bacillati</taxon>
        <taxon>Bacillota</taxon>
        <taxon>Negativicutes</taxon>
        <taxon>Selenomonadales</taxon>
        <taxon>Selenomonadaceae</taxon>
        <taxon>Selenomonas</taxon>
    </lineage>
</organism>
<dbReference type="Proteomes" id="UP000322783">
    <property type="component" value="Unassembled WGS sequence"/>
</dbReference>
<evidence type="ECO:0000256" key="2">
    <source>
        <dbReference type="ARBA" id="ARBA00023315"/>
    </source>
</evidence>
<dbReference type="Pfam" id="PF08545">
    <property type="entry name" value="ACP_syn_III"/>
    <property type="match status" value="1"/>
</dbReference>
<keyword evidence="6" id="KW-1185">Reference proteome</keyword>
<reference evidence="5 6" key="1">
    <citation type="submission" date="2019-08" db="EMBL/GenBank/DDBJ databases">
        <title>Selenomonas sp. mPRGC5 and Selenomonas sp. mPRGC8 isolated from ruminal fluid of dairy goat (Capra hircus).</title>
        <authorList>
            <person name="Poothong S."/>
            <person name="Nuengjamnong C."/>
            <person name="Tanasupawat S."/>
        </authorList>
    </citation>
    <scope>NUCLEOTIDE SEQUENCE [LARGE SCALE GENOMIC DNA]</scope>
    <source>
        <strain evidence="6">mPRGC8</strain>
    </source>
</reference>